<dbReference type="OMA" id="QSNYVIE"/>
<comment type="caution">
    <text evidence="1">The sequence shown here is derived from an EMBL/GenBank/DDBJ whole genome shotgun (WGS) entry which is preliminary data.</text>
</comment>
<protein>
    <submittedName>
        <fullName evidence="1">Uncharacterized protein</fullName>
    </submittedName>
</protein>
<accession>A0A8S1VNQ5</accession>
<evidence type="ECO:0000313" key="2">
    <source>
        <dbReference type="Proteomes" id="UP000683925"/>
    </source>
</evidence>
<reference evidence="1" key="1">
    <citation type="submission" date="2021-01" db="EMBL/GenBank/DDBJ databases">
        <authorList>
            <consortium name="Genoscope - CEA"/>
            <person name="William W."/>
        </authorList>
    </citation>
    <scope>NUCLEOTIDE SEQUENCE</scope>
</reference>
<sequence>MKKHPSENLLDYCVYYKDRQLPALHKTEAVKRALIMDSITNNEHPLNQLIEKKQTFVPFINERDSMGRLISSESYHRKRKSDASSIFNSPKSSHHFLSKNSISNTSSLYENSLPATRLKLKNLLGGTPENTELIQSTLLASQSEFKQSFQFNSKHNQISLRLHRKNNSLQNKLPQFGRESRIPELKLFKQPTTPQATRFFQSNYVIEMFNQNKIPDYKMQYVILMERMSKFQLEFLKDVSANERRRTFVKLDKNRRFKLSLLLLISKAQTQYGIVACIHFVLAKYTIFLDTKQVQESSFLIDINPTQLEQNNTLQLQKFYIYQYLGQIRVLSKTQQTLQSDI</sequence>
<dbReference type="OrthoDB" id="297271at2759"/>
<evidence type="ECO:0000313" key="1">
    <source>
        <dbReference type="EMBL" id="CAD8179598.1"/>
    </source>
</evidence>
<keyword evidence="2" id="KW-1185">Reference proteome</keyword>
<dbReference type="AlphaFoldDB" id="A0A8S1VNQ5"/>
<proteinExistence type="predicted"/>
<dbReference type="EMBL" id="CAJJDP010000072">
    <property type="protein sequence ID" value="CAD8179598.1"/>
    <property type="molecule type" value="Genomic_DNA"/>
</dbReference>
<dbReference type="Proteomes" id="UP000683925">
    <property type="component" value="Unassembled WGS sequence"/>
</dbReference>
<organism evidence="1 2">
    <name type="scientific">Paramecium octaurelia</name>
    <dbReference type="NCBI Taxonomy" id="43137"/>
    <lineage>
        <taxon>Eukaryota</taxon>
        <taxon>Sar</taxon>
        <taxon>Alveolata</taxon>
        <taxon>Ciliophora</taxon>
        <taxon>Intramacronucleata</taxon>
        <taxon>Oligohymenophorea</taxon>
        <taxon>Peniculida</taxon>
        <taxon>Parameciidae</taxon>
        <taxon>Paramecium</taxon>
    </lineage>
</organism>
<name>A0A8S1VNQ5_PAROT</name>
<gene>
    <name evidence="1" type="ORF">POCTA_138.1.T0730097</name>
</gene>